<dbReference type="AlphaFoldDB" id="A0AAU9XRW1"/>
<evidence type="ECO:0000313" key="1">
    <source>
        <dbReference type="EMBL" id="CAH3157101.1"/>
    </source>
</evidence>
<feature type="non-terminal residue" evidence="1">
    <location>
        <position position="1"/>
    </location>
</feature>
<dbReference type="Proteomes" id="UP001159428">
    <property type="component" value="Unassembled WGS sequence"/>
</dbReference>
<sequence length="76" mass="9013">KSNVVVVYDCEFGTYLGGRMSKRCKSCKVFEHYGYYPFEGMRHVDDNILKKEYLLSTKENAIHMNTLFFVHFARCF</sequence>
<organism evidence="1 2">
    <name type="scientific">Pocillopora meandrina</name>
    <dbReference type="NCBI Taxonomy" id="46732"/>
    <lineage>
        <taxon>Eukaryota</taxon>
        <taxon>Metazoa</taxon>
        <taxon>Cnidaria</taxon>
        <taxon>Anthozoa</taxon>
        <taxon>Hexacorallia</taxon>
        <taxon>Scleractinia</taxon>
        <taxon>Astrocoeniina</taxon>
        <taxon>Pocilloporidae</taxon>
        <taxon>Pocillopora</taxon>
    </lineage>
</organism>
<reference evidence="1 2" key="1">
    <citation type="submission" date="2022-05" db="EMBL/GenBank/DDBJ databases">
        <authorList>
            <consortium name="Genoscope - CEA"/>
            <person name="William W."/>
        </authorList>
    </citation>
    <scope>NUCLEOTIDE SEQUENCE [LARGE SCALE GENOMIC DNA]</scope>
</reference>
<dbReference type="EMBL" id="CALNXJ010000063">
    <property type="protein sequence ID" value="CAH3157101.1"/>
    <property type="molecule type" value="Genomic_DNA"/>
</dbReference>
<evidence type="ECO:0000313" key="2">
    <source>
        <dbReference type="Proteomes" id="UP001159428"/>
    </source>
</evidence>
<keyword evidence="2" id="KW-1185">Reference proteome</keyword>
<comment type="caution">
    <text evidence="1">The sequence shown here is derived from an EMBL/GenBank/DDBJ whole genome shotgun (WGS) entry which is preliminary data.</text>
</comment>
<name>A0AAU9XRW1_9CNID</name>
<accession>A0AAU9XRW1</accession>
<gene>
    <name evidence="1" type="ORF">PMEA_00029823</name>
</gene>
<proteinExistence type="predicted"/>
<protein>
    <submittedName>
        <fullName evidence="1">Uncharacterized protein</fullName>
    </submittedName>
</protein>
<feature type="non-terminal residue" evidence="1">
    <location>
        <position position="76"/>
    </location>
</feature>